<dbReference type="AlphaFoldDB" id="A0A176T351"/>
<comment type="caution">
    <text evidence="10">The sequence shown here is derived from an EMBL/GenBank/DDBJ whole genome shotgun (WGS) entry which is preliminary data.</text>
</comment>
<dbReference type="Gene3D" id="3.30.379.10">
    <property type="entry name" value="Chitobiase/beta-hexosaminidase domain 2-like"/>
    <property type="match status" value="1"/>
</dbReference>
<dbReference type="GO" id="GO:0016020">
    <property type="term" value="C:membrane"/>
    <property type="evidence" value="ECO:0007669"/>
    <property type="project" value="TreeGrafter"/>
</dbReference>
<dbReference type="EC" id="3.2.1.52" evidence="3"/>
<dbReference type="InterPro" id="IPR029018">
    <property type="entry name" value="Hex-like_dom2"/>
</dbReference>
<keyword evidence="7" id="KW-0732">Signal</keyword>
<dbReference type="PIRSF" id="PIRSF001093">
    <property type="entry name" value="B-hxosamndse_ab_euk"/>
    <property type="match status" value="1"/>
</dbReference>
<protein>
    <recommendedName>
        <fullName evidence="3">beta-N-acetylhexosaminidase</fullName>
        <ecNumber evidence="3">3.2.1.52</ecNumber>
    </recommendedName>
</protein>
<dbReference type="InterPro" id="IPR015882">
    <property type="entry name" value="HEX_bac_N"/>
</dbReference>
<evidence type="ECO:0000256" key="3">
    <source>
        <dbReference type="ARBA" id="ARBA00012663"/>
    </source>
</evidence>
<evidence type="ECO:0000256" key="4">
    <source>
        <dbReference type="ARBA" id="ARBA00022801"/>
    </source>
</evidence>
<organism evidence="10 11">
    <name type="scientific">Polaribacter atrinae</name>
    <dbReference type="NCBI Taxonomy" id="1333662"/>
    <lineage>
        <taxon>Bacteria</taxon>
        <taxon>Pseudomonadati</taxon>
        <taxon>Bacteroidota</taxon>
        <taxon>Flavobacteriia</taxon>
        <taxon>Flavobacteriales</taxon>
        <taxon>Flavobacteriaceae</taxon>
    </lineage>
</organism>
<dbReference type="GO" id="GO:0004563">
    <property type="term" value="F:beta-N-acetylhexosaminidase activity"/>
    <property type="evidence" value="ECO:0007669"/>
    <property type="project" value="UniProtKB-EC"/>
</dbReference>
<dbReference type="CDD" id="cd06563">
    <property type="entry name" value="GH20_chitobiase-like"/>
    <property type="match status" value="1"/>
</dbReference>
<gene>
    <name evidence="10" type="ORF">LPB303_14940</name>
</gene>
<dbReference type="InterPro" id="IPR017853">
    <property type="entry name" value="GH"/>
</dbReference>
<dbReference type="PANTHER" id="PTHR22600:SF57">
    <property type="entry name" value="BETA-N-ACETYLHEXOSAMINIDASE"/>
    <property type="match status" value="1"/>
</dbReference>
<feature type="active site" description="Proton donor" evidence="6">
    <location>
        <position position="342"/>
    </location>
</feature>
<feature type="domain" description="Glycoside hydrolase family 20 catalytic" evidence="8">
    <location>
        <begin position="152"/>
        <end position="511"/>
    </location>
</feature>
<evidence type="ECO:0000313" key="10">
    <source>
        <dbReference type="EMBL" id="OAD42217.1"/>
    </source>
</evidence>
<comment type="similarity">
    <text evidence="2">Belongs to the glycosyl hydrolase 20 family.</text>
</comment>
<dbReference type="OrthoDB" id="9763537at2"/>
<feature type="domain" description="Beta-hexosaminidase bacterial type N-terminal" evidence="9">
    <location>
        <begin position="20"/>
        <end position="147"/>
    </location>
</feature>
<keyword evidence="4" id="KW-0378">Hydrolase</keyword>
<dbReference type="PANTHER" id="PTHR22600">
    <property type="entry name" value="BETA-HEXOSAMINIDASE"/>
    <property type="match status" value="1"/>
</dbReference>
<dbReference type="PRINTS" id="PR00738">
    <property type="entry name" value="GLHYDRLASE20"/>
</dbReference>
<feature type="signal peptide" evidence="7">
    <location>
        <begin position="1"/>
        <end position="19"/>
    </location>
</feature>
<dbReference type="InterPro" id="IPR025705">
    <property type="entry name" value="Beta_hexosaminidase_sua/sub"/>
</dbReference>
<evidence type="ECO:0000256" key="2">
    <source>
        <dbReference type="ARBA" id="ARBA00006285"/>
    </source>
</evidence>
<evidence type="ECO:0000256" key="5">
    <source>
        <dbReference type="ARBA" id="ARBA00023295"/>
    </source>
</evidence>
<accession>A0A176T351</accession>
<evidence type="ECO:0000256" key="6">
    <source>
        <dbReference type="PIRSR" id="PIRSR625705-1"/>
    </source>
</evidence>
<dbReference type="Gene3D" id="3.20.20.80">
    <property type="entry name" value="Glycosidases"/>
    <property type="match status" value="1"/>
</dbReference>
<evidence type="ECO:0000256" key="7">
    <source>
        <dbReference type="SAM" id="SignalP"/>
    </source>
</evidence>
<dbReference type="SUPFAM" id="SSF55545">
    <property type="entry name" value="beta-N-acetylhexosaminidase-like domain"/>
    <property type="match status" value="1"/>
</dbReference>
<dbReference type="InterPro" id="IPR015883">
    <property type="entry name" value="Glyco_hydro_20_cat"/>
</dbReference>
<dbReference type="Pfam" id="PF00728">
    <property type="entry name" value="Glyco_hydro_20"/>
    <property type="match status" value="1"/>
</dbReference>
<evidence type="ECO:0000313" key="11">
    <source>
        <dbReference type="Proteomes" id="UP000076923"/>
    </source>
</evidence>
<sequence length="550" mass="63281">MKKQLVIIFLILGSLSHYGQIIPAPASMEFNKGNFELDATVGVTFKGLKKQESTRLTNYLVDKIVAETSVRIASKKKDSKNIILQILQKANKNLGEEGYLLTISETEIHITGNGYAGLFYGTQSLLQYVIHNNTQTPIQLPGLTISDKPNVKWRGMVMDVSRHFYNTKTIKELLDLMAFYKLNVFHWHLADNEGWRIKIKKYPKLTSVGGWRTETPGSIFYKQDSTYAKKLDGKPYKYGGFYTQKQVKEIVAYAQDRNITVVPEIDVPGHSGAALTAYPEFSCEKHVQESPNSTLWNGVVNPANVNLNYCAGQETTFEFLEDVFTEVMELFPSKYIHVGGDEVDKSYWKKCADCQQRLADNHLKDENELQSYFIKRMAKFLEKNDRKLIGWDEILEGGAPINATVMSWRGEKGGIEAAKLKQDVIMTPNNPLYFNRYQEDPKNEPLAVAYSINTLEKVYEYNLIPKELNKEEAQYIIGGQFAIWTEFISSVEYLEYTLLPRMPAFAENMWSVPKNKNYIDFKKRLNQGHYDYWKANGIRFHPKYYKKSVY</sequence>
<dbReference type="Pfam" id="PF02838">
    <property type="entry name" value="Glyco_hydro_20b"/>
    <property type="match status" value="1"/>
</dbReference>
<dbReference type="GO" id="GO:0005975">
    <property type="term" value="P:carbohydrate metabolic process"/>
    <property type="evidence" value="ECO:0007669"/>
    <property type="project" value="InterPro"/>
</dbReference>
<dbReference type="Proteomes" id="UP000076923">
    <property type="component" value="Unassembled WGS sequence"/>
</dbReference>
<evidence type="ECO:0000259" key="8">
    <source>
        <dbReference type="Pfam" id="PF00728"/>
    </source>
</evidence>
<dbReference type="RefSeq" id="WP_068451953.1">
    <property type="nucleotide sequence ID" value="NZ_CP150660.1"/>
</dbReference>
<name>A0A176T351_9FLAO</name>
<dbReference type="STRING" id="1333662.LPB303_14940"/>
<dbReference type="EMBL" id="LVWE01000061">
    <property type="protein sequence ID" value="OAD42217.1"/>
    <property type="molecule type" value="Genomic_DNA"/>
</dbReference>
<comment type="catalytic activity">
    <reaction evidence="1">
        <text>Hydrolysis of terminal non-reducing N-acetyl-D-hexosamine residues in N-acetyl-beta-D-hexosaminides.</text>
        <dbReference type="EC" id="3.2.1.52"/>
    </reaction>
</comment>
<keyword evidence="11" id="KW-1185">Reference proteome</keyword>
<dbReference type="SUPFAM" id="SSF51445">
    <property type="entry name" value="(Trans)glycosidases"/>
    <property type="match status" value="1"/>
</dbReference>
<dbReference type="GO" id="GO:0030203">
    <property type="term" value="P:glycosaminoglycan metabolic process"/>
    <property type="evidence" value="ECO:0007669"/>
    <property type="project" value="TreeGrafter"/>
</dbReference>
<proteinExistence type="inferred from homology"/>
<reference evidence="10 11" key="1">
    <citation type="submission" date="2016-02" db="EMBL/GenBank/DDBJ databases">
        <title>Draft genome sequence of Polaribacter atrinae KACC17473.</title>
        <authorList>
            <person name="Shin S.-K."/>
            <person name="Yi H."/>
        </authorList>
    </citation>
    <scope>NUCLEOTIDE SEQUENCE [LARGE SCALE GENOMIC DNA]</scope>
    <source>
        <strain evidence="10 11">KACC 17473</strain>
    </source>
</reference>
<evidence type="ECO:0000259" key="9">
    <source>
        <dbReference type="Pfam" id="PF02838"/>
    </source>
</evidence>
<evidence type="ECO:0000256" key="1">
    <source>
        <dbReference type="ARBA" id="ARBA00001231"/>
    </source>
</evidence>
<keyword evidence="5" id="KW-0326">Glycosidase</keyword>
<feature type="chain" id="PRO_5008049675" description="beta-N-acetylhexosaminidase" evidence="7">
    <location>
        <begin position="20"/>
        <end position="550"/>
    </location>
</feature>